<proteinExistence type="predicted"/>
<dbReference type="InterPro" id="IPR057655">
    <property type="entry name" value="STIL_CC"/>
</dbReference>
<dbReference type="InterPro" id="IPR058559">
    <property type="entry name" value="PRM_STIL"/>
</dbReference>
<dbReference type="GO" id="GO:0007052">
    <property type="term" value="P:mitotic spindle organization"/>
    <property type="evidence" value="ECO:0007669"/>
    <property type="project" value="TreeGrafter"/>
</dbReference>
<dbReference type="InterPro" id="IPR057731">
    <property type="entry name" value="STIL_N"/>
</dbReference>
<reference evidence="4 5" key="1">
    <citation type="submission" date="2021-06" db="EMBL/GenBank/DDBJ databases">
        <title>Chromosome-level genome assembly of the red-tail catfish (Hemibagrus wyckioides).</title>
        <authorList>
            <person name="Shao F."/>
        </authorList>
    </citation>
    <scope>NUCLEOTIDE SEQUENCE [LARGE SCALE GENOMIC DNA]</scope>
    <source>
        <strain evidence="4">EC202008001</strain>
        <tissue evidence="4">Blood</tissue>
    </source>
</reference>
<dbReference type="AlphaFoldDB" id="A0A9D3SQ54"/>
<dbReference type="GO" id="GO:0071539">
    <property type="term" value="P:protein localization to centrosome"/>
    <property type="evidence" value="ECO:0007669"/>
    <property type="project" value="TreeGrafter"/>
</dbReference>
<name>A0A9D3SQ54_9TELE</name>
<feature type="domain" description="STIL N-terminal" evidence="2">
    <location>
        <begin position="47"/>
        <end position="389"/>
    </location>
</feature>
<feature type="region of interest" description="Disordered" evidence="1">
    <location>
        <begin position="393"/>
        <end position="438"/>
    </location>
</feature>
<feature type="domain" description="STIL coiled coil region" evidence="3">
    <location>
        <begin position="730"/>
        <end position="758"/>
    </location>
</feature>
<feature type="compositionally biased region" description="Polar residues" evidence="1">
    <location>
        <begin position="822"/>
        <end position="832"/>
    </location>
</feature>
<evidence type="ECO:0000313" key="4">
    <source>
        <dbReference type="EMBL" id="KAG7327468.1"/>
    </source>
</evidence>
<dbReference type="Pfam" id="PF26399">
    <property type="entry name" value="PRM_STIL"/>
    <property type="match status" value="1"/>
</dbReference>
<protein>
    <recommendedName>
        <fullName evidence="6">SCL-interrupting locus protein</fullName>
    </recommendedName>
</protein>
<evidence type="ECO:0000313" key="5">
    <source>
        <dbReference type="Proteomes" id="UP000824219"/>
    </source>
</evidence>
<feature type="compositionally biased region" description="Polar residues" evidence="1">
    <location>
        <begin position="515"/>
        <end position="527"/>
    </location>
</feature>
<feature type="region of interest" description="Disordered" evidence="1">
    <location>
        <begin position="462"/>
        <end position="596"/>
    </location>
</feature>
<evidence type="ECO:0008006" key="6">
    <source>
        <dbReference type="Google" id="ProtNLM"/>
    </source>
</evidence>
<evidence type="ECO:0000259" key="2">
    <source>
        <dbReference type="Pfam" id="PF15253"/>
    </source>
</evidence>
<dbReference type="PANTHER" id="PTHR15128:SF0">
    <property type="entry name" value="SCL-INTERRUPTING LOCUS PROTEIN"/>
    <property type="match status" value="1"/>
</dbReference>
<dbReference type="PANTHER" id="PTHR15128">
    <property type="entry name" value="TAL1 SCL INTERRUPTING LOCUS"/>
    <property type="match status" value="1"/>
</dbReference>
<dbReference type="Pfam" id="PF25775">
    <property type="entry name" value="CC_STIL"/>
    <property type="match status" value="1"/>
</dbReference>
<accession>A0A9D3SQ54</accession>
<feature type="compositionally biased region" description="Polar residues" evidence="1">
    <location>
        <begin position="428"/>
        <end position="438"/>
    </location>
</feature>
<evidence type="ECO:0000256" key="1">
    <source>
        <dbReference type="SAM" id="MobiDB-lite"/>
    </source>
</evidence>
<dbReference type="GO" id="GO:0031023">
    <property type="term" value="P:microtubule organizing center organization"/>
    <property type="evidence" value="ECO:0007669"/>
    <property type="project" value="TreeGrafter"/>
</dbReference>
<feature type="compositionally biased region" description="Polar residues" evidence="1">
    <location>
        <begin position="1191"/>
        <end position="1208"/>
    </location>
</feature>
<feature type="region of interest" description="Disordered" evidence="1">
    <location>
        <begin position="1169"/>
        <end position="1208"/>
    </location>
</feature>
<dbReference type="GO" id="GO:0007224">
    <property type="term" value="P:smoothened signaling pathway"/>
    <property type="evidence" value="ECO:0007669"/>
    <property type="project" value="TreeGrafter"/>
</dbReference>
<dbReference type="InterPro" id="IPR026123">
    <property type="entry name" value="STIL"/>
</dbReference>
<keyword evidence="5" id="KW-1185">Reference proteome</keyword>
<organism evidence="4 5">
    <name type="scientific">Hemibagrus wyckioides</name>
    <dbReference type="NCBI Taxonomy" id="337641"/>
    <lineage>
        <taxon>Eukaryota</taxon>
        <taxon>Metazoa</taxon>
        <taxon>Chordata</taxon>
        <taxon>Craniata</taxon>
        <taxon>Vertebrata</taxon>
        <taxon>Euteleostomi</taxon>
        <taxon>Actinopterygii</taxon>
        <taxon>Neopterygii</taxon>
        <taxon>Teleostei</taxon>
        <taxon>Ostariophysi</taxon>
        <taxon>Siluriformes</taxon>
        <taxon>Bagridae</taxon>
        <taxon>Hemibagrus</taxon>
    </lineage>
</organism>
<dbReference type="OrthoDB" id="76173at2759"/>
<feature type="compositionally biased region" description="Low complexity" evidence="1">
    <location>
        <begin position="532"/>
        <end position="562"/>
    </location>
</feature>
<feature type="compositionally biased region" description="Pro residues" evidence="1">
    <location>
        <begin position="485"/>
        <end position="500"/>
    </location>
</feature>
<feature type="compositionally biased region" description="Polar residues" evidence="1">
    <location>
        <begin position="843"/>
        <end position="866"/>
    </location>
</feature>
<dbReference type="Pfam" id="PF15253">
    <property type="entry name" value="STIL_N"/>
    <property type="match status" value="1"/>
</dbReference>
<comment type="caution">
    <text evidence="4">The sequence shown here is derived from an EMBL/GenBank/DDBJ whole genome shotgun (WGS) entry which is preliminary data.</text>
</comment>
<feature type="region of interest" description="Disordered" evidence="1">
    <location>
        <begin position="821"/>
        <end position="866"/>
    </location>
</feature>
<feature type="compositionally biased region" description="Basic and acidic residues" evidence="1">
    <location>
        <begin position="943"/>
        <end position="955"/>
    </location>
</feature>
<sequence length="1242" mass="136106">MNRIQVNLRGLPSHVLEAVCRPDTAQNTRLPENIISPLTFPKSKMHLWDPTPNGDLVSLHLTCYRKPRLLLMEKALRLAHRHARQSKKPQFFCFLIGTLAVESDEEGVWITLDRFDPGREQPDGSTKSPTALLPGDVLVPCLFDTQRVPDSTVYSAHDLDITFKMLEHSCSSRETMELCKLISLRVRLSCVENMDRLSFSVHWAGVTLASSLEAVPVRVLPIIPTALARNLSSLASMAQPLHSPTNTRKRGFLTMDQTRKLLLILESDPKVYTLPLVGIWLSGVTHIHNPAVWAWCLRYLYSSSLHDRVMSEDDAFLVVLYSLTHRDPEFYQCKLRGPKDMNFQLLSSTESLTLYKNVEPAEGRSLHFELGAENHNQEAELFKEALSRSALPRASSSAAVQNKLSISDHDSGVEDEDLSPRPSPNPHPISQQTRQVQPSVPELSMVLEGSFLDGKVVESHEHTLTHPAQSNPQLRSCSSSALPSHPAPRPPAQSGPPPIRRPLTPVLSQPKLHRTQSTTGHQSSTCRKSVPSVGRRSSNGFSVSSSSSSSSSPKTGSSPNGSFHEHTPRSGHQNQKSKKVSVISDRTPLLPPSQHMVLHSTPAFKPTCSCCPTHHAHMPIYQGNTWQGTPLVQNPVHCPPDSSPPQECGLSPTRPALSLGCRISPTKSPVCHAGIPLHYTPPHGPHVPNSNPCGGVLDQTVPVCQAQCCHHQPGPAAVTAPDVGMGLLPADAYRMLMEQDRQLKQLQAQIQKLLDAQSKVPEPLPAPPEEQQEQAIQTSALSEPLKKTSVSIAVGTGASLFWSAPDQSSVHEGQFIECRPEANSTASSTLSSEKVHHSREEQSPVTPRHSTSSPQHNTSDVAGSFQSPVLGESASMYYNQSQNTEDSQNGEIPDQRFYQELLGQVKSRLQDCVTEEEKMEQNLHSPRPRHSLSPKNSPPSKPALREQHAKGSEEDRVFSATLKQLQSLGVSVEIDTGKSIRNTVESASTLACINPEAVIPRLALSEPVGTSIWGLSGGVDLSLEANAIALKYLSDSQLSRLSLGGQSPGAQSNPSTLLFGRTPLDKSSTGLSILSPSNMSLATCKYMKKYGLMEGEEEEEDYGMRAQTDSALGCSVQLDTSESMGRERETGFILKNVSNKKPEPPFSTEDSQSKLIRDLRPKMQLLAHTKTSPEKENNPKGVICQARPQRRSSLSDNQRLASVPENQGSVGNFLDLSRPLKMARLKHMLLCIQHCVLQVHDA</sequence>
<evidence type="ECO:0000259" key="3">
    <source>
        <dbReference type="Pfam" id="PF25775"/>
    </source>
</evidence>
<feature type="compositionally biased region" description="Basic and acidic residues" evidence="1">
    <location>
        <begin position="833"/>
        <end position="842"/>
    </location>
</feature>
<dbReference type="GO" id="GO:0005815">
    <property type="term" value="C:microtubule organizing center"/>
    <property type="evidence" value="ECO:0007669"/>
    <property type="project" value="TreeGrafter"/>
</dbReference>
<feature type="compositionally biased region" description="Polar residues" evidence="1">
    <location>
        <begin position="466"/>
        <end position="482"/>
    </location>
</feature>
<gene>
    <name evidence="4" type="ORF">KOW79_009074</name>
</gene>
<dbReference type="Proteomes" id="UP000824219">
    <property type="component" value="Linkage Group LG10"/>
</dbReference>
<feature type="region of interest" description="Disordered" evidence="1">
    <location>
        <begin position="914"/>
        <end position="955"/>
    </location>
</feature>
<dbReference type="EMBL" id="JAHKSW010000010">
    <property type="protein sequence ID" value="KAG7327468.1"/>
    <property type="molecule type" value="Genomic_DNA"/>
</dbReference>